<comment type="caution">
    <text evidence="1">The sequence shown here is derived from an EMBL/GenBank/DDBJ whole genome shotgun (WGS) entry which is preliminary data.</text>
</comment>
<dbReference type="PROSITE" id="PS50077">
    <property type="entry name" value="HEAT_REPEAT"/>
    <property type="match status" value="1"/>
</dbReference>
<dbReference type="InterPro" id="IPR016024">
    <property type="entry name" value="ARM-type_fold"/>
</dbReference>
<protein>
    <recommendedName>
        <fullName evidence="3">HEAT repeat domain-containing protein</fullName>
    </recommendedName>
</protein>
<accession>A0A2N1PQM4</accession>
<evidence type="ECO:0000313" key="2">
    <source>
        <dbReference type="Proteomes" id="UP000233256"/>
    </source>
</evidence>
<dbReference type="SUPFAM" id="SSF48371">
    <property type="entry name" value="ARM repeat"/>
    <property type="match status" value="1"/>
</dbReference>
<dbReference type="EMBL" id="PGXC01000005">
    <property type="protein sequence ID" value="PKK90638.1"/>
    <property type="molecule type" value="Genomic_DNA"/>
</dbReference>
<reference evidence="1 2" key="1">
    <citation type="journal article" date="2017" name="ISME J.">
        <title>Potential for microbial H2 and metal transformations associated with novel bacteria and archaea in deep terrestrial subsurface sediments.</title>
        <authorList>
            <person name="Hernsdorf A.W."/>
            <person name="Amano Y."/>
            <person name="Miyakawa K."/>
            <person name="Ise K."/>
            <person name="Suzuki Y."/>
            <person name="Anantharaman K."/>
            <person name="Probst A."/>
            <person name="Burstein D."/>
            <person name="Thomas B.C."/>
            <person name="Banfield J.F."/>
        </authorList>
    </citation>
    <scope>NUCLEOTIDE SEQUENCE [LARGE SCALE GENOMIC DNA]</scope>
    <source>
        <strain evidence="1">HGW-Wallbacteria-1</strain>
    </source>
</reference>
<dbReference type="AlphaFoldDB" id="A0A2N1PQM4"/>
<dbReference type="Gene3D" id="1.25.10.10">
    <property type="entry name" value="Leucine-rich Repeat Variant"/>
    <property type="match status" value="1"/>
</dbReference>
<evidence type="ECO:0008006" key="3">
    <source>
        <dbReference type="Google" id="ProtNLM"/>
    </source>
</evidence>
<evidence type="ECO:0000313" key="1">
    <source>
        <dbReference type="EMBL" id="PKK90638.1"/>
    </source>
</evidence>
<name>A0A2N1PQM4_9BACT</name>
<dbReference type="InterPro" id="IPR011989">
    <property type="entry name" value="ARM-like"/>
</dbReference>
<gene>
    <name evidence="1" type="ORF">CVV64_09785</name>
</gene>
<organism evidence="1 2">
    <name type="scientific">Candidatus Wallbacteria bacterium HGW-Wallbacteria-1</name>
    <dbReference type="NCBI Taxonomy" id="2013854"/>
    <lineage>
        <taxon>Bacteria</taxon>
        <taxon>Candidatus Walliibacteriota</taxon>
    </lineage>
</organism>
<dbReference type="InterPro" id="IPR021133">
    <property type="entry name" value="HEAT_type_2"/>
</dbReference>
<proteinExistence type="predicted"/>
<sequence>MEIFPVNSEDYMHDGEKTWQNELTGTSACYADSALESNLPVPLLSNADLPASLVSDAAEVLAPILREMDLTWEQSFLLRQALMDLEVTEAYETVHESLQKADLQLLEWISTGDWLSFAISGQNFDSKSSHDSSHDIDGNQKLNTELNWERLDNGGKWKCLSEDDTAIDAEVIDGDAIQKPLCGGAAATLALDDNDILEKMVVSGNLREAAGAALKLAQKKRLNSQTAIIAYKSSGNDIYARTVFLSAFGLSGAESFFSHLLEAMKDPEPQIRFNAIKGLRSYIHRLSPSHLSEAIRDRESNVANAARTLLALFPGG</sequence>
<dbReference type="Proteomes" id="UP000233256">
    <property type="component" value="Unassembled WGS sequence"/>
</dbReference>